<dbReference type="AlphaFoldDB" id="A0A239FMY0"/>
<sequence length="57" mass="6293">MPNKPKTTLRNFRIPDDEYAAAKAAAEANGESLTDVVRRALSGYAKRTEKKQRQTGA</sequence>
<dbReference type="InterPro" id="IPR010985">
    <property type="entry name" value="Ribbon_hlx_hlx"/>
</dbReference>
<organism evidence="1 2">
    <name type="scientific">Rhodococcoides kyotonense</name>
    <dbReference type="NCBI Taxonomy" id="398843"/>
    <lineage>
        <taxon>Bacteria</taxon>
        <taxon>Bacillati</taxon>
        <taxon>Actinomycetota</taxon>
        <taxon>Actinomycetes</taxon>
        <taxon>Mycobacteriales</taxon>
        <taxon>Nocardiaceae</taxon>
        <taxon>Rhodococcoides</taxon>
    </lineage>
</organism>
<gene>
    <name evidence="1" type="ORF">SAMN05421642_103380</name>
</gene>
<keyword evidence="2" id="KW-1185">Reference proteome</keyword>
<dbReference type="RefSeq" id="WP_176444188.1">
    <property type="nucleotide sequence ID" value="NZ_FZOW01000003.1"/>
</dbReference>
<accession>A0A239FMY0</accession>
<dbReference type="Proteomes" id="UP000198327">
    <property type="component" value="Unassembled WGS sequence"/>
</dbReference>
<evidence type="ECO:0000313" key="1">
    <source>
        <dbReference type="EMBL" id="SNS58286.1"/>
    </source>
</evidence>
<reference evidence="2" key="1">
    <citation type="submission" date="2017-06" db="EMBL/GenBank/DDBJ databases">
        <authorList>
            <person name="Varghese N."/>
            <person name="Submissions S."/>
        </authorList>
    </citation>
    <scope>NUCLEOTIDE SEQUENCE [LARGE SCALE GENOMIC DNA]</scope>
    <source>
        <strain evidence="2">JCM 23211</strain>
    </source>
</reference>
<evidence type="ECO:0000313" key="2">
    <source>
        <dbReference type="Proteomes" id="UP000198327"/>
    </source>
</evidence>
<name>A0A239FMY0_9NOCA</name>
<dbReference type="EMBL" id="FZOW01000003">
    <property type="protein sequence ID" value="SNS58286.1"/>
    <property type="molecule type" value="Genomic_DNA"/>
</dbReference>
<dbReference type="GO" id="GO:0006355">
    <property type="term" value="P:regulation of DNA-templated transcription"/>
    <property type="evidence" value="ECO:0007669"/>
    <property type="project" value="InterPro"/>
</dbReference>
<dbReference type="SUPFAM" id="SSF47598">
    <property type="entry name" value="Ribbon-helix-helix"/>
    <property type="match status" value="1"/>
</dbReference>
<protein>
    <submittedName>
        <fullName evidence="1">Uncharacterized protein</fullName>
    </submittedName>
</protein>
<proteinExistence type="predicted"/>